<gene>
    <name evidence="2" type="ORF">PV11_06733</name>
</gene>
<dbReference type="EMBL" id="KN846953">
    <property type="protein sequence ID" value="KIV79155.1"/>
    <property type="molecule type" value="Genomic_DNA"/>
</dbReference>
<sequence>MPYTTVKEHTTVKEQSCLPGSSYCNSSDNGPTNPVSLKQFEATIVPVPSITITPKHQANTYRDTIIDIAALTITFALMAGMIALGVYVWRRRCREGACDVCLARHRRNASSHDDDMEDNGLVWEPKAVAGKRD</sequence>
<keyword evidence="1" id="KW-1133">Transmembrane helix</keyword>
<proteinExistence type="predicted"/>
<dbReference type="Proteomes" id="UP000053599">
    <property type="component" value="Unassembled WGS sequence"/>
</dbReference>
<dbReference type="AlphaFoldDB" id="A0A0D1VST5"/>
<name>A0A0D1VST5_9EURO</name>
<protein>
    <submittedName>
        <fullName evidence="2">Uncharacterized protein</fullName>
    </submittedName>
</protein>
<accession>A0A0D1VST5</accession>
<dbReference type="HOGENOM" id="CLU_1906765_0_0_1"/>
<keyword evidence="1" id="KW-0812">Transmembrane</keyword>
<evidence type="ECO:0000256" key="1">
    <source>
        <dbReference type="SAM" id="Phobius"/>
    </source>
</evidence>
<keyword evidence="1" id="KW-0472">Membrane</keyword>
<evidence type="ECO:0000313" key="3">
    <source>
        <dbReference type="Proteomes" id="UP000053599"/>
    </source>
</evidence>
<reference evidence="2 3" key="1">
    <citation type="submission" date="2015-01" db="EMBL/GenBank/DDBJ databases">
        <title>The Genome Sequence of Exophiala sideris CBS121828.</title>
        <authorList>
            <consortium name="The Broad Institute Genomics Platform"/>
            <person name="Cuomo C."/>
            <person name="de Hoog S."/>
            <person name="Gorbushina A."/>
            <person name="Stielow B."/>
            <person name="Teixiera M."/>
            <person name="Abouelleil A."/>
            <person name="Chapman S.B."/>
            <person name="Priest M."/>
            <person name="Young S.K."/>
            <person name="Wortman J."/>
            <person name="Nusbaum C."/>
            <person name="Birren B."/>
        </authorList>
    </citation>
    <scope>NUCLEOTIDE SEQUENCE [LARGE SCALE GENOMIC DNA]</scope>
    <source>
        <strain evidence="2 3">CBS 121828</strain>
    </source>
</reference>
<evidence type="ECO:0000313" key="2">
    <source>
        <dbReference type="EMBL" id="KIV79155.1"/>
    </source>
</evidence>
<dbReference type="OrthoDB" id="10362023at2759"/>
<organism evidence="2 3">
    <name type="scientific">Exophiala sideris</name>
    <dbReference type="NCBI Taxonomy" id="1016849"/>
    <lineage>
        <taxon>Eukaryota</taxon>
        <taxon>Fungi</taxon>
        <taxon>Dikarya</taxon>
        <taxon>Ascomycota</taxon>
        <taxon>Pezizomycotina</taxon>
        <taxon>Eurotiomycetes</taxon>
        <taxon>Chaetothyriomycetidae</taxon>
        <taxon>Chaetothyriales</taxon>
        <taxon>Herpotrichiellaceae</taxon>
        <taxon>Exophiala</taxon>
    </lineage>
</organism>
<feature type="transmembrane region" description="Helical" evidence="1">
    <location>
        <begin position="68"/>
        <end position="89"/>
    </location>
</feature>